<keyword evidence="6 11" id="KW-0695">RNA-directed DNA polymerase</keyword>
<dbReference type="GO" id="GO:0051607">
    <property type="term" value="P:defense response to virus"/>
    <property type="evidence" value="ECO:0007669"/>
    <property type="project" value="UniProtKB-KW"/>
</dbReference>
<dbReference type="PANTHER" id="PTHR34047:SF7">
    <property type="entry name" value="RNA-DIRECTED DNA POLYMERASE"/>
    <property type="match status" value="1"/>
</dbReference>
<dbReference type="GO" id="GO:0046872">
    <property type="term" value="F:metal ion binding"/>
    <property type="evidence" value="ECO:0007669"/>
    <property type="project" value="UniProtKB-KW"/>
</dbReference>
<comment type="catalytic activity">
    <reaction evidence="9">
        <text>DNA(n) + a 2'-deoxyribonucleoside 5'-triphosphate = DNA(n+1) + diphosphate</text>
        <dbReference type="Rhea" id="RHEA:22508"/>
        <dbReference type="Rhea" id="RHEA-COMP:17339"/>
        <dbReference type="Rhea" id="RHEA-COMP:17340"/>
        <dbReference type="ChEBI" id="CHEBI:33019"/>
        <dbReference type="ChEBI" id="CHEBI:61560"/>
        <dbReference type="ChEBI" id="CHEBI:173112"/>
        <dbReference type="EC" id="2.7.7.49"/>
    </reaction>
</comment>
<dbReference type="RefSeq" id="WP_165269853.1">
    <property type="nucleotide sequence ID" value="NZ_JAALLS010000018.1"/>
</dbReference>
<keyword evidence="7" id="KW-0051">Antiviral defense</keyword>
<comment type="caution">
    <text evidence="11">The sequence shown here is derived from an EMBL/GenBank/DDBJ whole genome shotgun (WGS) entry which is preliminary data.</text>
</comment>
<keyword evidence="3" id="KW-0548">Nucleotidyltransferase</keyword>
<dbReference type="EMBL" id="JAALLS010000018">
    <property type="protein sequence ID" value="NGP89281.1"/>
    <property type="molecule type" value="Genomic_DNA"/>
</dbReference>
<dbReference type="InterPro" id="IPR051083">
    <property type="entry name" value="GrpII_Intron_Splice-Mob/Def"/>
</dbReference>
<evidence type="ECO:0000256" key="4">
    <source>
        <dbReference type="ARBA" id="ARBA00022723"/>
    </source>
</evidence>
<dbReference type="NCBIfam" id="NF038233">
    <property type="entry name" value="retron_St85_RT"/>
    <property type="match status" value="1"/>
</dbReference>
<keyword evidence="4" id="KW-0479">Metal-binding</keyword>
<reference evidence="11 12" key="1">
    <citation type="submission" date="2020-02" db="EMBL/GenBank/DDBJ databases">
        <title>Aliifodinibius halophilus 2W32, complete genome.</title>
        <authorList>
            <person name="Li Y."/>
            <person name="Wu S."/>
        </authorList>
    </citation>
    <scope>NUCLEOTIDE SEQUENCE [LARGE SCALE GENOMIC DNA]</scope>
    <source>
        <strain evidence="11 12">2W32</strain>
    </source>
</reference>
<dbReference type="PRINTS" id="PR00866">
    <property type="entry name" value="RNADNAPOLMS"/>
</dbReference>
<evidence type="ECO:0000256" key="2">
    <source>
        <dbReference type="ARBA" id="ARBA00022679"/>
    </source>
</evidence>
<evidence type="ECO:0000313" key="11">
    <source>
        <dbReference type="EMBL" id="NGP89281.1"/>
    </source>
</evidence>
<dbReference type="PROSITE" id="PS50878">
    <property type="entry name" value="RT_POL"/>
    <property type="match status" value="1"/>
</dbReference>
<proteinExistence type="inferred from homology"/>
<feature type="domain" description="Reverse transcriptase" evidence="10">
    <location>
        <begin position="16"/>
        <end position="244"/>
    </location>
</feature>
<organism evidence="11 12">
    <name type="scientific">Fodinibius halophilus</name>
    <dbReference type="NCBI Taxonomy" id="1736908"/>
    <lineage>
        <taxon>Bacteria</taxon>
        <taxon>Pseudomonadati</taxon>
        <taxon>Balneolota</taxon>
        <taxon>Balneolia</taxon>
        <taxon>Balneolales</taxon>
        <taxon>Balneolaceae</taxon>
        <taxon>Fodinibius</taxon>
    </lineage>
</organism>
<keyword evidence="5" id="KW-0460">Magnesium</keyword>
<keyword evidence="12" id="KW-1185">Reference proteome</keyword>
<name>A0A6M1TB84_9BACT</name>
<evidence type="ECO:0000313" key="12">
    <source>
        <dbReference type="Proteomes" id="UP000479132"/>
    </source>
</evidence>
<protein>
    <recommendedName>
        <fullName evidence="1">RNA-directed DNA polymerase</fullName>
        <ecNumber evidence="1">2.7.7.49</ecNumber>
    </recommendedName>
</protein>
<evidence type="ECO:0000259" key="10">
    <source>
        <dbReference type="PROSITE" id="PS50878"/>
    </source>
</evidence>
<gene>
    <name evidence="11" type="ORF">G3569_13050</name>
</gene>
<evidence type="ECO:0000256" key="7">
    <source>
        <dbReference type="ARBA" id="ARBA00023118"/>
    </source>
</evidence>
<dbReference type="Proteomes" id="UP000479132">
    <property type="component" value="Unassembled WGS sequence"/>
</dbReference>
<accession>A0A6M1TB84</accession>
<dbReference type="Pfam" id="PF00078">
    <property type="entry name" value="RVT_1"/>
    <property type="match status" value="1"/>
</dbReference>
<dbReference type="SUPFAM" id="SSF56672">
    <property type="entry name" value="DNA/RNA polymerases"/>
    <property type="match status" value="1"/>
</dbReference>
<dbReference type="InterPro" id="IPR043502">
    <property type="entry name" value="DNA/RNA_pol_sf"/>
</dbReference>
<evidence type="ECO:0000256" key="3">
    <source>
        <dbReference type="ARBA" id="ARBA00022695"/>
    </source>
</evidence>
<evidence type="ECO:0000256" key="1">
    <source>
        <dbReference type="ARBA" id="ARBA00012493"/>
    </source>
</evidence>
<evidence type="ECO:0000256" key="8">
    <source>
        <dbReference type="ARBA" id="ARBA00034120"/>
    </source>
</evidence>
<dbReference type="GO" id="GO:0003723">
    <property type="term" value="F:RNA binding"/>
    <property type="evidence" value="ECO:0007669"/>
    <property type="project" value="InterPro"/>
</dbReference>
<dbReference type="EC" id="2.7.7.49" evidence="1"/>
<evidence type="ECO:0000256" key="5">
    <source>
        <dbReference type="ARBA" id="ARBA00022842"/>
    </source>
</evidence>
<evidence type="ECO:0000256" key="9">
    <source>
        <dbReference type="ARBA" id="ARBA00048173"/>
    </source>
</evidence>
<evidence type="ECO:0000256" key="6">
    <source>
        <dbReference type="ARBA" id="ARBA00022918"/>
    </source>
</evidence>
<comment type="similarity">
    <text evidence="8">Belongs to the bacterial reverse transcriptase family.</text>
</comment>
<dbReference type="GO" id="GO:0003964">
    <property type="term" value="F:RNA-directed DNA polymerase activity"/>
    <property type="evidence" value="ECO:0007669"/>
    <property type="project" value="UniProtKB-KW"/>
</dbReference>
<sequence length="316" mass="36274">MSILKGLLSKYTSLSIDNISNIIKKAPASYKTYRIEKANGGYREINHPAKETKTLQYALMEIIFKKNDVHPIAMAYKRGVESPTFENARLHKDYEYSLRLDFKNFFPSIKPDDIISIVKDSSKYEFDDTDYSDLKRICFRKNHIKGYQYGLAVGAPTSPIISNIVMYDFDEAMEKISKELDKSSTVTRYADDIVFSTNEKGICAKFYSSVRDHLNDQDLSLEFNEEKTAFMSRGTKKVITGLVISNKGNVSIGYDKKEKVKRKVYKYSKGDLEDSDILSLKGYLAYIQDVDPDFFDKLNIKYGADILDDIMSFENE</sequence>
<dbReference type="InterPro" id="IPR000123">
    <property type="entry name" value="Reverse_transcriptase_msDNA"/>
</dbReference>
<dbReference type="PANTHER" id="PTHR34047">
    <property type="entry name" value="NUCLEAR INTRON MATURASE 1, MITOCHONDRIAL-RELATED"/>
    <property type="match status" value="1"/>
</dbReference>
<dbReference type="CDD" id="cd03487">
    <property type="entry name" value="RT_Bac_retron_II"/>
    <property type="match status" value="1"/>
</dbReference>
<dbReference type="InterPro" id="IPR000477">
    <property type="entry name" value="RT_dom"/>
</dbReference>
<dbReference type="AlphaFoldDB" id="A0A6M1TB84"/>
<keyword evidence="2" id="KW-0808">Transferase</keyword>